<evidence type="ECO:0000256" key="4">
    <source>
        <dbReference type="ARBA" id="ARBA00023115"/>
    </source>
</evidence>
<dbReference type="UniPathway" id="UPA00331">
    <property type="reaction ID" value="UER00451"/>
</dbReference>
<dbReference type="AlphaFoldDB" id="A0A182K205"/>
<dbReference type="InterPro" id="IPR016067">
    <property type="entry name" value="S-AdoMet_deCO2ase_core"/>
</dbReference>
<comment type="similarity">
    <text evidence="2">Belongs to the eukaryotic AdoMetDC family.</text>
</comment>
<dbReference type="Pfam" id="PF01536">
    <property type="entry name" value="SAM_decarbox"/>
    <property type="match status" value="1"/>
</dbReference>
<dbReference type="SUPFAM" id="SSF56276">
    <property type="entry name" value="S-adenosylmethionine decarboxylase"/>
    <property type="match status" value="1"/>
</dbReference>
<evidence type="ECO:0000256" key="3">
    <source>
        <dbReference type="ARBA" id="ARBA00023066"/>
    </source>
</evidence>
<evidence type="ECO:0000313" key="6">
    <source>
        <dbReference type="Proteomes" id="UP000075881"/>
    </source>
</evidence>
<evidence type="ECO:0000256" key="2">
    <source>
        <dbReference type="ARBA" id="ARBA00008466"/>
    </source>
</evidence>
<reference evidence="6" key="1">
    <citation type="submission" date="2013-03" db="EMBL/GenBank/DDBJ databases">
        <title>The Genome Sequence of Anopheles christyi ACHKN1017.</title>
        <authorList>
            <consortium name="The Broad Institute Genomics Platform"/>
            <person name="Neafsey D.E."/>
            <person name="Besansky N."/>
            <person name="Walker B."/>
            <person name="Young S.K."/>
            <person name="Zeng Q."/>
            <person name="Gargeya S."/>
            <person name="Fitzgerald M."/>
            <person name="Haas B."/>
            <person name="Abouelleil A."/>
            <person name="Allen A.W."/>
            <person name="Alvarado L."/>
            <person name="Arachchi H.M."/>
            <person name="Berlin A.M."/>
            <person name="Chapman S.B."/>
            <person name="Gainer-Dewar J."/>
            <person name="Goldberg J."/>
            <person name="Griggs A."/>
            <person name="Gujja S."/>
            <person name="Hansen M."/>
            <person name="Howarth C."/>
            <person name="Imamovic A."/>
            <person name="Ireland A."/>
            <person name="Larimer J."/>
            <person name="McCowan C."/>
            <person name="Murphy C."/>
            <person name="Pearson M."/>
            <person name="Poon T.W."/>
            <person name="Priest M."/>
            <person name="Roberts A."/>
            <person name="Saif S."/>
            <person name="Shea T."/>
            <person name="Sisk P."/>
            <person name="Sykes S."/>
            <person name="Wortman J."/>
            <person name="Nusbaum C."/>
            <person name="Birren B."/>
        </authorList>
    </citation>
    <scope>NUCLEOTIDE SEQUENCE [LARGE SCALE GENOMIC DNA]</scope>
    <source>
        <strain evidence="6">ACHKN1017</strain>
    </source>
</reference>
<dbReference type="Proteomes" id="UP000075881">
    <property type="component" value="Unassembled WGS sequence"/>
</dbReference>
<keyword evidence="6" id="KW-1185">Reference proteome</keyword>
<reference evidence="5" key="2">
    <citation type="submission" date="2020-05" db="UniProtKB">
        <authorList>
            <consortium name="EnsemblMetazoa"/>
        </authorList>
    </citation>
    <scope>IDENTIFICATION</scope>
    <source>
        <strain evidence="5">ACHKN1017</strain>
    </source>
</reference>
<accession>A0A182K205</accession>
<name>A0A182K205_9DIPT</name>
<sequence>MAESEDLSNSSSNSSSREDMHFFEGVEKLLEIWFEPSTACKNADLRKIPRSFPFLSQLLTGCGVSESSLSRFYFACLCLHQQLIM</sequence>
<keyword evidence="3" id="KW-0745">Spermidine biosynthesis</keyword>
<organism evidence="5 6">
    <name type="scientific">Anopheles christyi</name>
    <dbReference type="NCBI Taxonomy" id="43041"/>
    <lineage>
        <taxon>Eukaryota</taxon>
        <taxon>Metazoa</taxon>
        <taxon>Ecdysozoa</taxon>
        <taxon>Arthropoda</taxon>
        <taxon>Hexapoda</taxon>
        <taxon>Insecta</taxon>
        <taxon>Pterygota</taxon>
        <taxon>Neoptera</taxon>
        <taxon>Endopterygota</taxon>
        <taxon>Diptera</taxon>
        <taxon>Nematocera</taxon>
        <taxon>Culicoidea</taxon>
        <taxon>Culicidae</taxon>
        <taxon>Anophelinae</taxon>
        <taxon>Anopheles</taxon>
    </lineage>
</organism>
<dbReference type="VEuPathDB" id="VectorBase:ACHR004789"/>
<dbReference type="STRING" id="43041.A0A182K205"/>
<dbReference type="Gene3D" id="3.30.360.50">
    <property type="entry name" value="S-adenosylmethionine decarboxylase"/>
    <property type="match status" value="1"/>
</dbReference>
<evidence type="ECO:0000256" key="1">
    <source>
        <dbReference type="ARBA" id="ARBA00004911"/>
    </source>
</evidence>
<dbReference type="EnsemblMetazoa" id="ACHR004789-RA">
    <property type="protein sequence ID" value="ACHR004789-PA"/>
    <property type="gene ID" value="ACHR004789"/>
</dbReference>
<keyword evidence="4" id="KW-0620">Polyamine biosynthesis</keyword>
<protein>
    <submittedName>
        <fullName evidence="5">Uncharacterized protein</fullName>
    </submittedName>
</protein>
<dbReference type="GO" id="GO:0008295">
    <property type="term" value="P:spermidine biosynthetic process"/>
    <property type="evidence" value="ECO:0007669"/>
    <property type="project" value="UniProtKB-KW"/>
</dbReference>
<dbReference type="InterPro" id="IPR048283">
    <property type="entry name" value="AdoMetDC-like"/>
</dbReference>
<comment type="pathway">
    <text evidence="1">Amine and polyamine biosynthesis; S-adenosylmethioninamine biosynthesis; S-adenosylmethioninamine from S-adenosyl-L-methionine: step 1/1.</text>
</comment>
<dbReference type="GO" id="GO:0004014">
    <property type="term" value="F:adenosylmethionine decarboxylase activity"/>
    <property type="evidence" value="ECO:0007669"/>
    <property type="project" value="InterPro"/>
</dbReference>
<evidence type="ECO:0000313" key="5">
    <source>
        <dbReference type="EnsemblMetazoa" id="ACHR004789-PA"/>
    </source>
</evidence>
<proteinExistence type="inferred from homology"/>